<evidence type="ECO:0000313" key="5">
    <source>
        <dbReference type="Proteomes" id="UP000199118"/>
    </source>
</evidence>
<dbReference type="RefSeq" id="WP_092681939.1">
    <property type="nucleotide sequence ID" value="NZ_FNMZ01000003.1"/>
</dbReference>
<dbReference type="EC" id="3.8.1.2" evidence="3"/>
<accession>A0A1H2ZEY3</accession>
<comment type="similarity">
    <text evidence="1 3">Belongs to the HAD-like hydrolase superfamily. S-2-haloalkanoic acid dehalogenase family.</text>
</comment>
<comment type="function">
    <text evidence="3">Catalyzes the hydrolytic dehalogenation of small (S)-2-haloalkanoic acids to yield the corresponding (R)-2-hydroxyalkanoic acids.</text>
</comment>
<dbReference type="AlphaFoldDB" id="A0A1H2ZEY3"/>
<dbReference type="InterPro" id="IPR023198">
    <property type="entry name" value="PGP-like_dom2"/>
</dbReference>
<name>A0A1H2ZEY3_9RHOB</name>
<evidence type="ECO:0000256" key="1">
    <source>
        <dbReference type="ARBA" id="ARBA00008106"/>
    </source>
</evidence>
<dbReference type="InterPro" id="IPR051540">
    <property type="entry name" value="S-2-haloacid_dehalogenase"/>
</dbReference>
<dbReference type="Proteomes" id="UP000199118">
    <property type="component" value="Unassembled WGS sequence"/>
</dbReference>
<proteinExistence type="inferred from homology"/>
<keyword evidence="5" id="KW-1185">Reference proteome</keyword>
<protein>
    <recommendedName>
        <fullName evidence="3">(S)-2-haloacid dehalogenase</fullName>
        <ecNumber evidence="3">3.8.1.2</ecNumber>
    </recommendedName>
    <alternativeName>
        <fullName evidence="3">2-haloalkanoic acid dehalogenase</fullName>
    </alternativeName>
    <alternativeName>
        <fullName evidence="3">Halocarboxylic acid halidohydrolase</fullName>
    </alternativeName>
    <alternativeName>
        <fullName evidence="3">L-2-haloacid dehalogenase</fullName>
    </alternativeName>
</protein>
<evidence type="ECO:0000313" key="4">
    <source>
        <dbReference type="EMBL" id="SDX15936.1"/>
    </source>
</evidence>
<organism evidence="4 5">
    <name type="scientific">Albimonas donghaensis</name>
    <dbReference type="NCBI Taxonomy" id="356660"/>
    <lineage>
        <taxon>Bacteria</taxon>
        <taxon>Pseudomonadati</taxon>
        <taxon>Pseudomonadota</taxon>
        <taxon>Alphaproteobacteria</taxon>
        <taxon>Rhodobacterales</taxon>
        <taxon>Paracoccaceae</taxon>
        <taxon>Albimonas</taxon>
    </lineage>
</organism>
<dbReference type="PANTHER" id="PTHR43316">
    <property type="entry name" value="HYDROLASE, HALOACID DELAHOGENASE-RELATED"/>
    <property type="match status" value="1"/>
</dbReference>
<dbReference type="OrthoDB" id="9785638at2"/>
<dbReference type="PRINTS" id="PR00413">
    <property type="entry name" value="HADHALOGNASE"/>
</dbReference>
<keyword evidence="2 3" id="KW-0378">Hydrolase</keyword>
<gene>
    <name evidence="4" type="ORF">SAMN05444336_103478</name>
</gene>
<dbReference type="Pfam" id="PF00702">
    <property type="entry name" value="Hydrolase"/>
    <property type="match status" value="1"/>
</dbReference>
<dbReference type="NCBIfam" id="TIGR01493">
    <property type="entry name" value="HAD-SF-IA-v2"/>
    <property type="match status" value="1"/>
</dbReference>
<dbReference type="InterPro" id="IPR036412">
    <property type="entry name" value="HAD-like_sf"/>
</dbReference>
<comment type="catalytic activity">
    <reaction evidence="3">
        <text>an (S)-2-haloacid + H2O = a (2R)-2-hydroxycarboxylate + a halide anion + H(+)</text>
        <dbReference type="Rhea" id="RHEA:11192"/>
        <dbReference type="ChEBI" id="CHEBI:15377"/>
        <dbReference type="ChEBI" id="CHEBI:15378"/>
        <dbReference type="ChEBI" id="CHEBI:16042"/>
        <dbReference type="ChEBI" id="CHEBI:58314"/>
        <dbReference type="ChEBI" id="CHEBI:137405"/>
        <dbReference type="EC" id="3.8.1.2"/>
    </reaction>
</comment>
<dbReference type="InterPro" id="IPR006328">
    <property type="entry name" value="2-HAD"/>
</dbReference>
<dbReference type="InterPro" id="IPR006439">
    <property type="entry name" value="HAD-SF_hydro_IA"/>
</dbReference>
<evidence type="ECO:0000256" key="3">
    <source>
        <dbReference type="RuleBase" id="RU368077"/>
    </source>
</evidence>
<evidence type="ECO:0000256" key="2">
    <source>
        <dbReference type="ARBA" id="ARBA00022801"/>
    </source>
</evidence>
<dbReference type="GO" id="GO:0018784">
    <property type="term" value="F:(S)-2-haloacid dehalogenase activity"/>
    <property type="evidence" value="ECO:0007669"/>
    <property type="project" value="UniProtKB-UniRule"/>
</dbReference>
<dbReference type="Gene3D" id="1.10.150.240">
    <property type="entry name" value="Putative phosphatase, domain 2"/>
    <property type="match status" value="1"/>
</dbReference>
<reference evidence="4 5" key="1">
    <citation type="submission" date="2016-10" db="EMBL/GenBank/DDBJ databases">
        <authorList>
            <person name="de Groot N.N."/>
        </authorList>
    </citation>
    <scope>NUCLEOTIDE SEQUENCE [LARGE SCALE GENOMIC DNA]</scope>
    <source>
        <strain evidence="4 5">DSM 17890</strain>
    </source>
</reference>
<sequence>MPTPAPKAFIFDVFGTVVDWRRGVAEEAARFYAARGIDADPFALADAWRDEYRPGMARVRHGERPYVPLDIIHRENLDFALEKLGLSEAFDAPSRDALNHAWEKLPAWPDSAEGLERLRAAGFVGTCSNGSVALMVRLARYAGLRWDAILGADTARDYKPSPITYRASAAALGLEPGEVMMVACHNNDLAAAAEAGLLTGWFPRPDEFGTGELIPADRDFDVMVDDIKALAARFGG</sequence>
<dbReference type="PANTHER" id="PTHR43316:SF3">
    <property type="entry name" value="HALOACID DEHALOGENASE, TYPE II (AFU_ORTHOLOGUE AFUA_2G07750)-RELATED"/>
    <property type="match status" value="1"/>
</dbReference>
<dbReference type="STRING" id="356660.SAMN05444336_103478"/>
<dbReference type="NCBIfam" id="TIGR01428">
    <property type="entry name" value="HAD_type_II"/>
    <property type="match status" value="1"/>
</dbReference>
<dbReference type="InterPro" id="IPR023214">
    <property type="entry name" value="HAD_sf"/>
</dbReference>
<dbReference type="Gene3D" id="3.40.50.1000">
    <property type="entry name" value="HAD superfamily/HAD-like"/>
    <property type="match status" value="1"/>
</dbReference>
<dbReference type="SUPFAM" id="SSF56784">
    <property type="entry name" value="HAD-like"/>
    <property type="match status" value="1"/>
</dbReference>
<dbReference type="EMBL" id="FNMZ01000003">
    <property type="protein sequence ID" value="SDX15936.1"/>
    <property type="molecule type" value="Genomic_DNA"/>
</dbReference>